<evidence type="ECO:0000256" key="6">
    <source>
        <dbReference type="ARBA" id="ARBA00023316"/>
    </source>
</evidence>
<comment type="caution">
    <text evidence="7">The sequence shown here is derived from an EMBL/GenBank/DDBJ whole genome shotgun (WGS) entry which is preliminary data.</text>
</comment>
<evidence type="ECO:0000256" key="5">
    <source>
        <dbReference type="ARBA" id="ARBA00023315"/>
    </source>
</evidence>
<dbReference type="PANTHER" id="PTHR36174:SF1">
    <property type="entry name" value="LIPID II:GLYCINE GLYCYLTRANSFERASE"/>
    <property type="match status" value="1"/>
</dbReference>
<evidence type="ECO:0000256" key="3">
    <source>
        <dbReference type="ARBA" id="ARBA00022960"/>
    </source>
</evidence>
<keyword evidence="6" id="KW-0961">Cell wall biogenesis/degradation</keyword>
<dbReference type="RefSeq" id="WP_202381199.1">
    <property type="nucleotide sequence ID" value="NZ_BAAAMA010000004.1"/>
</dbReference>
<dbReference type="InterPro" id="IPR050644">
    <property type="entry name" value="PG_Glycine_Bridge_Synth"/>
</dbReference>
<comment type="similarity">
    <text evidence="1">Belongs to the FemABX family.</text>
</comment>
<sequence>MANFFQTERWWQFQSELGEKVISGSGTDWHYFGRIVRDSLGPYLYLPYGPVVRDERGLDAAIAHAKAQAKQLGCYRLIIEPSLPITPAQAGKRGKRMLTGFQPSRTHVVDLTQSEEDIIAGMNTTRRKQYRGAAKRGYSFAELADEADYQLGIELLRQTGETRSFEVRDSEYFTHFRGLVDEGIARVFTAKQDGETKVVGYVVDDEDTRYYLYVGRDTSNVSMHISGPFIAYLMLDAKARGLSTFDFYGISARDDVPDEWTGFTTFKRTFGGHAVQFSGAWEIPVLPGKYALRRTLDWAHELRAKAAARKAKPAEAAPAEPTKD</sequence>
<proteinExistence type="inferred from homology"/>
<organism evidence="7 8">
    <name type="scientific">Leucobacter chromiireducens subsp. chromiireducens</name>
    <dbReference type="NCBI Taxonomy" id="660067"/>
    <lineage>
        <taxon>Bacteria</taxon>
        <taxon>Bacillati</taxon>
        <taxon>Actinomycetota</taxon>
        <taxon>Actinomycetes</taxon>
        <taxon>Micrococcales</taxon>
        <taxon>Microbacteriaceae</taxon>
        <taxon>Leucobacter</taxon>
    </lineage>
</organism>
<dbReference type="SUPFAM" id="SSF55729">
    <property type="entry name" value="Acyl-CoA N-acyltransferases (Nat)"/>
    <property type="match status" value="2"/>
</dbReference>
<keyword evidence="4" id="KW-0573">Peptidoglycan synthesis</keyword>
<evidence type="ECO:0000313" key="7">
    <source>
        <dbReference type="EMBL" id="MBL3689254.1"/>
    </source>
</evidence>
<dbReference type="Gene3D" id="3.40.630.30">
    <property type="match status" value="1"/>
</dbReference>
<dbReference type="PROSITE" id="PS51191">
    <property type="entry name" value="FEMABX"/>
    <property type="match status" value="1"/>
</dbReference>
<reference evidence="7 8" key="1">
    <citation type="submission" date="2018-09" db="EMBL/GenBank/DDBJ databases">
        <title>Comparative genomics of Leucobacter spp.</title>
        <authorList>
            <person name="Reis A.C."/>
            <person name="Kolvenbach B.A."/>
            <person name="Corvini P.F.X."/>
            <person name="Nunes O.C."/>
        </authorList>
    </citation>
    <scope>NUCLEOTIDE SEQUENCE [LARGE SCALE GENOMIC DNA]</scope>
    <source>
        <strain evidence="7 8">L-1</strain>
    </source>
</reference>
<dbReference type="Proteomes" id="UP001646141">
    <property type="component" value="Unassembled WGS sequence"/>
</dbReference>
<evidence type="ECO:0000256" key="4">
    <source>
        <dbReference type="ARBA" id="ARBA00022984"/>
    </source>
</evidence>
<dbReference type="InterPro" id="IPR016181">
    <property type="entry name" value="Acyl_CoA_acyltransferase"/>
</dbReference>
<accession>A0ABS1SP56</accession>
<evidence type="ECO:0000256" key="2">
    <source>
        <dbReference type="ARBA" id="ARBA00022679"/>
    </source>
</evidence>
<evidence type="ECO:0000256" key="1">
    <source>
        <dbReference type="ARBA" id="ARBA00009943"/>
    </source>
</evidence>
<gene>
    <name evidence="7" type="ORF">D3226_04675</name>
</gene>
<dbReference type="PANTHER" id="PTHR36174">
    <property type="entry name" value="LIPID II:GLYCINE GLYCYLTRANSFERASE"/>
    <property type="match status" value="1"/>
</dbReference>
<protein>
    <submittedName>
        <fullName evidence="7">Peptidoglycan bridge formation glycyltransferase FemA/FemB family protein</fullName>
    </submittedName>
</protein>
<keyword evidence="3" id="KW-0133">Cell shape</keyword>
<dbReference type="EMBL" id="QYAD01000001">
    <property type="protein sequence ID" value="MBL3689254.1"/>
    <property type="molecule type" value="Genomic_DNA"/>
</dbReference>
<evidence type="ECO:0000313" key="8">
    <source>
        <dbReference type="Proteomes" id="UP001646141"/>
    </source>
</evidence>
<keyword evidence="2" id="KW-0808">Transferase</keyword>
<dbReference type="InterPro" id="IPR003447">
    <property type="entry name" value="FEMABX"/>
</dbReference>
<name>A0ABS1SP56_9MICO</name>
<keyword evidence="8" id="KW-1185">Reference proteome</keyword>
<dbReference type="Pfam" id="PF02388">
    <property type="entry name" value="FemAB"/>
    <property type="match status" value="1"/>
</dbReference>
<keyword evidence="5" id="KW-0012">Acyltransferase</keyword>